<dbReference type="EMBL" id="SNRW01004075">
    <property type="protein sequence ID" value="KAA6388206.1"/>
    <property type="molecule type" value="Genomic_DNA"/>
</dbReference>
<feature type="non-terminal residue" evidence="1">
    <location>
        <position position="1"/>
    </location>
</feature>
<sequence length="214" mass="24509">KFMKYYGGGIKNMEQSRKECESRINGMWMSNSLPLEMVFLVYDKEKQADEQGRREASLYVGVDTNGSEGGIVTAGLRDKQGNMEENPDLFCISLEKDSSLHQNKIRISLLLKLFEILHEKEIYEFDGISATVHPDNNPGEQILKHAGFEFRCQENRSYLIADCKLRNVYDYKFDRYPKIPVITRAECGDSTSSIQNQMSFLPEHSKSISEPSSE</sequence>
<evidence type="ECO:0000313" key="1">
    <source>
        <dbReference type="EMBL" id="KAA6388206.1"/>
    </source>
</evidence>
<comment type="caution">
    <text evidence="1">The sequence shown here is derived from an EMBL/GenBank/DDBJ whole genome shotgun (WGS) entry which is preliminary data.</text>
</comment>
<dbReference type="AlphaFoldDB" id="A0A5J4W104"/>
<organism evidence="1 2">
    <name type="scientific">Streblomastix strix</name>
    <dbReference type="NCBI Taxonomy" id="222440"/>
    <lineage>
        <taxon>Eukaryota</taxon>
        <taxon>Metamonada</taxon>
        <taxon>Preaxostyla</taxon>
        <taxon>Oxymonadida</taxon>
        <taxon>Streblomastigidae</taxon>
        <taxon>Streblomastix</taxon>
    </lineage>
</organism>
<evidence type="ECO:0000313" key="2">
    <source>
        <dbReference type="Proteomes" id="UP000324800"/>
    </source>
</evidence>
<reference evidence="1 2" key="1">
    <citation type="submission" date="2019-03" db="EMBL/GenBank/DDBJ databases">
        <title>Single cell metagenomics reveals metabolic interactions within the superorganism composed of flagellate Streblomastix strix and complex community of Bacteroidetes bacteria on its surface.</title>
        <authorList>
            <person name="Treitli S.C."/>
            <person name="Kolisko M."/>
            <person name="Husnik F."/>
            <person name="Keeling P."/>
            <person name="Hampl V."/>
        </authorList>
    </citation>
    <scope>NUCLEOTIDE SEQUENCE [LARGE SCALE GENOMIC DNA]</scope>
    <source>
        <strain evidence="1">ST1C</strain>
    </source>
</reference>
<protein>
    <submittedName>
        <fullName evidence="1">Uncharacterized protein</fullName>
    </submittedName>
</protein>
<gene>
    <name evidence="1" type="ORF">EZS28_016265</name>
</gene>
<accession>A0A5J4W104</accession>
<name>A0A5J4W104_9EUKA</name>
<dbReference type="Proteomes" id="UP000324800">
    <property type="component" value="Unassembled WGS sequence"/>
</dbReference>
<proteinExistence type="predicted"/>